<feature type="transmembrane region" description="Helical" evidence="8">
    <location>
        <begin position="231"/>
        <end position="249"/>
    </location>
</feature>
<evidence type="ECO:0000256" key="6">
    <source>
        <dbReference type="ARBA" id="ARBA00023136"/>
    </source>
</evidence>
<reference evidence="9" key="1">
    <citation type="journal article" date="2015" name="Nature">
        <title>Complex archaea that bridge the gap between prokaryotes and eukaryotes.</title>
        <authorList>
            <person name="Spang A."/>
            <person name="Saw J.H."/>
            <person name="Jorgensen S.L."/>
            <person name="Zaremba-Niedzwiedzka K."/>
            <person name="Martijn J."/>
            <person name="Lind A.E."/>
            <person name="van Eijk R."/>
            <person name="Schleper C."/>
            <person name="Guy L."/>
            <person name="Ettema T.J."/>
        </authorList>
    </citation>
    <scope>NUCLEOTIDE SEQUENCE</scope>
</reference>
<evidence type="ECO:0000256" key="3">
    <source>
        <dbReference type="ARBA" id="ARBA00022679"/>
    </source>
</evidence>
<evidence type="ECO:0000256" key="1">
    <source>
        <dbReference type="ARBA" id="ARBA00004651"/>
    </source>
</evidence>
<feature type="transmembrane region" description="Helical" evidence="8">
    <location>
        <begin position="14"/>
        <end position="35"/>
    </location>
</feature>
<feature type="transmembrane region" description="Helical" evidence="8">
    <location>
        <begin position="364"/>
        <end position="385"/>
    </location>
</feature>
<evidence type="ECO:0000256" key="7">
    <source>
        <dbReference type="SAM" id="MobiDB-lite"/>
    </source>
</evidence>
<feature type="transmembrane region" description="Helical" evidence="8">
    <location>
        <begin position="256"/>
        <end position="277"/>
    </location>
</feature>
<proteinExistence type="predicted"/>
<keyword evidence="6 8" id="KW-0472">Membrane</keyword>
<dbReference type="GO" id="GO:0016780">
    <property type="term" value="F:phosphotransferase activity, for other substituted phosphate groups"/>
    <property type="evidence" value="ECO:0007669"/>
    <property type="project" value="InterPro"/>
</dbReference>
<name>A0A0F9X7Y5_9ZZZZ</name>
<evidence type="ECO:0000256" key="8">
    <source>
        <dbReference type="SAM" id="Phobius"/>
    </source>
</evidence>
<keyword evidence="3" id="KW-0808">Transferase</keyword>
<feature type="transmembrane region" description="Helical" evidence="8">
    <location>
        <begin position="167"/>
        <end position="188"/>
    </location>
</feature>
<feature type="transmembrane region" description="Helical" evidence="8">
    <location>
        <begin position="200"/>
        <end position="225"/>
    </location>
</feature>
<keyword evidence="5 8" id="KW-1133">Transmembrane helix</keyword>
<accession>A0A0F9X7Y5</accession>
<dbReference type="EMBL" id="LAZR01000073">
    <property type="protein sequence ID" value="KKN95081.1"/>
    <property type="molecule type" value="Genomic_DNA"/>
</dbReference>
<dbReference type="Pfam" id="PF00953">
    <property type="entry name" value="Glycos_transf_4"/>
    <property type="match status" value="1"/>
</dbReference>
<feature type="transmembrane region" description="Helical" evidence="8">
    <location>
        <begin position="136"/>
        <end position="155"/>
    </location>
</feature>
<dbReference type="GO" id="GO:0044038">
    <property type="term" value="P:cell wall macromolecule biosynthetic process"/>
    <property type="evidence" value="ECO:0007669"/>
    <property type="project" value="TreeGrafter"/>
</dbReference>
<protein>
    <submittedName>
        <fullName evidence="9">Uncharacterized protein</fullName>
    </submittedName>
</protein>
<sequence>MIPSNTWTEVLSNWWIGAIALGVSLVITPIVRMVAYRAKLVDRPDDLLKPHGRPIAYLGGVGICAGLLGGLAAYVLTDAGMAGQWRVIGHAVRSGEWSLLVNNPLWHLIHIALASVIIMAVGLWDDVKGIRPGQKVLGQIVAAGVLLIGGVGARMADVFLTLIPLQLPVWLVAAISGLMCLFMVICTCNATNLLDGLDGLASGVTGIIALGFLALAVHLAMYARFASVDSLRVGLCLAMVGAVLGFLPYNIPPASIFMGDAGSMLLGFFVATMMALFCQEGTARWLAAAMVVFALPILDTALAVVRRLLSRQSIFAGDRGHLYDQLVDRGMTVRQVVALFYALAALAAAVGVLAAFFMQLRWAMVLYTLLLAIVWGVFIYLGMVTPPPRHASGQMASGAARHSPARKNDDA</sequence>
<dbReference type="PANTHER" id="PTHR22926:SF3">
    <property type="entry name" value="UNDECAPRENYL-PHOSPHATE ALPHA-N-ACETYLGLUCOSAMINYL 1-PHOSPHATE TRANSFERASE"/>
    <property type="match status" value="1"/>
</dbReference>
<dbReference type="CDD" id="cd06853">
    <property type="entry name" value="GT_WecA_like"/>
    <property type="match status" value="1"/>
</dbReference>
<feature type="transmembrane region" description="Helical" evidence="8">
    <location>
        <begin position="336"/>
        <end position="358"/>
    </location>
</feature>
<dbReference type="PANTHER" id="PTHR22926">
    <property type="entry name" value="PHOSPHO-N-ACETYLMURAMOYL-PENTAPEPTIDE-TRANSFERASE"/>
    <property type="match status" value="1"/>
</dbReference>
<comment type="subcellular location">
    <subcellularLocation>
        <location evidence="1">Cell membrane</location>
        <topology evidence="1">Multi-pass membrane protein</topology>
    </subcellularLocation>
</comment>
<comment type="caution">
    <text evidence="9">The sequence shown here is derived from an EMBL/GenBank/DDBJ whole genome shotgun (WGS) entry which is preliminary data.</text>
</comment>
<organism evidence="9">
    <name type="scientific">marine sediment metagenome</name>
    <dbReference type="NCBI Taxonomy" id="412755"/>
    <lineage>
        <taxon>unclassified sequences</taxon>
        <taxon>metagenomes</taxon>
        <taxon>ecological metagenomes</taxon>
    </lineage>
</organism>
<evidence type="ECO:0000256" key="2">
    <source>
        <dbReference type="ARBA" id="ARBA00022475"/>
    </source>
</evidence>
<evidence type="ECO:0000256" key="4">
    <source>
        <dbReference type="ARBA" id="ARBA00022692"/>
    </source>
</evidence>
<evidence type="ECO:0000256" key="5">
    <source>
        <dbReference type="ARBA" id="ARBA00022989"/>
    </source>
</evidence>
<dbReference type="GO" id="GO:0009103">
    <property type="term" value="P:lipopolysaccharide biosynthetic process"/>
    <property type="evidence" value="ECO:0007669"/>
    <property type="project" value="TreeGrafter"/>
</dbReference>
<feature type="transmembrane region" description="Helical" evidence="8">
    <location>
        <begin position="283"/>
        <end position="305"/>
    </location>
</feature>
<feature type="transmembrane region" description="Helical" evidence="8">
    <location>
        <begin position="105"/>
        <end position="124"/>
    </location>
</feature>
<feature type="transmembrane region" description="Helical" evidence="8">
    <location>
        <begin position="55"/>
        <end position="76"/>
    </location>
</feature>
<dbReference type="GO" id="GO:0071555">
    <property type="term" value="P:cell wall organization"/>
    <property type="evidence" value="ECO:0007669"/>
    <property type="project" value="TreeGrafter"/>
</dbReference>
<dbReference type="GO" id="GO:0005886">
    <property type="term" value="C:plasma membrane"/>
    <property type="evidence" value="ECO:0007669"/>
    <property type="project" value="UniProtKB-SubCell"/>
</dbReference>
<feature type="region of interest" description="Disordered" evidence="7">
    <location>
        <begin position="390"/>
        <end position="411"/>
    </location>
</feature>
<keyword evidence="4 8" id="KW-0812">Transmembrane</keyword>
<dbReference type="AlphaFoldDB" id="A0A0F9X7Y5"/>
<evidence type="ECO:0000313" key="9">
    <source>
        <dbReference type="EMBL" id="KKN95081.1"/>
    </source>
</evidence>
<dbReference type="InterPro" id="IPR000715">
    <property type="entry name" value="Glycosyl_transferase_4"/>
</dbReference>
<keyword evidence="2" id="KW-1003">Cell membrane</keyword>
<gene>
    <name evidence="9" type="ORF">LCGC14_0181490</name>
</gene>